<proteinExistence type="inferred from homology"/>
<dbReference type="GO" id="GO:0052856">
    <property type="term" value="F:NAD(P)HX epimerase activity"/>
    <property type="evidence" value="ECO:0007669"/>
    <property type="project" value="UniProtKB-UniRule"/>
</dbReference>
<feature type="domain" description="YjeF C-terminal" evidence="20">
    <location>
        <begin position="217"/>
        <end position="489"/>
    </location>
</feature>
<evidence type="ECO:0000256" key="19">
    <source>
        <dbReference type="PIRNR" id="PIRNR017184"/>
    </source>
</evidence>
<evidence type="ECO:0000256" key="15">
    <source>
        <dbReference type="ARBA" id="ARBA00048238"/>
    </source>
</evidence>
<dbReference type="PROSITE" id="PS51383">
    <property type="entry name" value="YJEF_C_3"/>
    <property type="match status" value="1"/>
</dbReference>
<dbReference type="EMBL" id="AP013066">
    <property type="protein sequence ID" value="BAN35286.1"/>
    <property type="molecule type" value="Genomic_DNA"/>
</dbReference>
<dbReference type="OrthoDB" id="9806925at2"/>
<keyword evidence="13" id="KW-0511">Multifunctional enzyme</keyword>
<keyword evidence="10 17" id="KW-0520">NAD</keyword>
<dbReference type="GO" id="GO:0046496">
    <property type="term" value="P:nicotinamide nucleotide metabolic process"/>
    <property type="evidence" value="ECO:0007669"/>
    <property type="project" value="UniProtKB-UniRule"/>
</dbReference>
<keyword evidence="11 18" id="KW-0413">Isomerase</keyword>
<dbReference type="NCBIfam" id="TIGR00196">
    <property type="entry name" value="yjeF_cterm"/>
    <property type="match status" value="1"/>
</dbReference>
<evidence type="ECO:0000256" key="6">
    <source>
        <dbReference type="ARBA" id="ARBA00022741"/>
    </source>
</evidence>
<dbReference type="NCBIfam" id="TIGR00197">
    <property type="entry name" value="yjeF_nterm"/>
    <property type="match status" value="1"/>
</dbReference>
<sequence length="495" mass="52132">MKTPIYFSHEIRQLEQLARESGISDLMERAGMAAAELARELLAGKTSVLVIAGPGNNGGDALVAARHLKAWWFKVNIVFIGETAKLPPDAANALQAWLAIGGELLDAIPADGKWDMVIDGLFGIGLARELSGRYLELVREINRMNLPVLALDIPSGLDADAGQTFRAAIHASHTLSFIALKPGLLTAYGPDYCGQIHVDTLELDAPALLKPNGWLLEKTEVAAALKPRPRNSHKGMLGSVGILGGASAMCGAALLAGRAALKLGAGRVYAALLADAAPAVDIGQPELMLCAPEKLFQLDHLNCLAVGPGLGQSPQAVQLLRQALETELPLVLDADALNLLAIHDDMQELTKSRKGSTILTPHSAEAARLLSSTTHDIQQERVHSATLIAQRLNCLVVLKGAGSICATPKGEWFVNPTGNPGMSSAGMGDVLSGMIAALIAQRLTPQSALLLAVYLHGAAADDWVEQGVGPIGLTATEVADAARMLLNRWIYSPVA</sequence>
<feature type="binding site" evidence="17">
    <location>
        <begin position="399"/>
        <end position="403"/>
    </location>
    <ligand>
        <name>AMP</name>
        <dbReference type="ChEBI" id="CHEBI:456215"/>
    </ligand>
</feature>
<dbReference type="GO" id="GO:0016301">
    <property type="term" value="F:kinase activity"/>
    <property type="evidence" value="ECO:0007669"/>
    <property type="project" value="UniProtKB-KW"/>
</dbReference>
<dbReference type="GO" id="GO:0005524">
    <property type="term" value="F:ATP binding"/>
    <property type="evidence" value="ECO:0007669"/>
    <property type="project" value="UniProtKB-UniRule"/>
</dbReference>
<comment type="similarity">
    <text evidence="17">Belongs to the NnrD/CARKD family.</text>
</comment>
<feature type="binding site" evidence="17">
    <location>
        <position position="428"/>
    </location>
    <ligand>
        <name>AMP</name>
        <dbReference type="ChEBI" id="CHEBI:456215"/>
    </ligand>
</feature>
<dbReference type="InterPro" id="IPR036652">
    <property type="entry name" value="YjeF_N_dom_sf"/>
</dbReference>
<keyword evidence="5 18" id="KW-0479">Metal-binding</keyword>
<feature type="domain" description="YjeF N-terminal" evidence="21">
    <location>
        <begin position="11"/>
        <end position="209"/>
    </location>
</feature>
<dbReference type="PANTHER" id="PTHR12592">
    <property type="entry name" value="ATP-DEPENDENT (S)-NAD(P)H-HYDRATE DEHYDRATASE FAMILY MEMBER"/>
    <property type="match status" value="1"/>
</dbReference>
<feature type="binding site" evidence="18">
    <location>
        <position position="134"/>
    </location>
    <ligand>
        <name>(6S)-NADPHX</name>
        <dbReference type="ChEBI" id="CHEBI:64076"/>
    </ligand>
</feature>
<evidence type="ECO:0000259" key="21">
    <source>
        <dbReference type="PROSITE" id="PS51385"/>
    </source>
</evidence>
<comment type="subunit">
    <text evidence="17">Homotetramer.</text>
</comment>
<evidence type="ECO:0000256" key="4">
    <source>
        <dbReference type="ARBA" id="ARBA00009524"/>
    </source>
</evidence>
<dbReference type="HAMAP" id="MF_01966">
    <property type="entry name" value="NADHX_epimerase"/>
    <property type="match status" value="1"/>
</dbReference>
<dbReference type="InterPro" id="IPR029056">
    <property type="entry name" value="Ribokinase-like"/>
</dbReference>
<dbReference type="Proteomes" id="UP000015559">
    <property type="component" value="Chromosome"/>
</dbReference>
<dbReference type="Pfam" id="PF01256">
    <property type="entry name" value="Carb_kinase"/>
    <property type="match status" value="1"/>
</dbReference>
<dbReference type="SUPFAM" id="SSF53613">
    <property type="entry name" value="Ribokinase-like"/>
    <property type="match status" value="1"/>
</dbReference>
<comment type="function">
    <text evidence="14 19">Bifunctional enzyme that catalyzes the epimerization of the S- and R-forms of NAD(P)HX and the dehydration of the S-form of NAD(P)HX at the expense of ADP, which is converted to AMP. This allows the repair of both epimers of NAD(P)HX, a damaged form of NAD(P)H that is a result of enzymatic or heat-dependent hydration.</text>
</comment>
<dbReference type="PROSITE" id="PS51385">
    <property type="entry name" value="YJEF_N"/>
    <property type="match status" value="1"/>
</dbReference>
<dbReference type="GO" id="GO:0110051">
    <property type="term" value="P:metabolite repair"/>
    <property type="evidence" value="ECO:0007669"/>
    <property type="project" value="TreeGrafter"/>
</dbReference>
<feature type="binding site" evidence="18">
    <location>
        <position position="155"/>
    </location>
    <ligand>
        <name>K(+)</name>
        <dbReference type="ChEBI" id="CHEBI:29103"/>
    </ligand>
</feature>
<feature type="binding site" evidence="18">
    <location>
        <position position="57"/>
    </location>
    <ligand>
        <name>K(+)</name>
        <dbReference type="ChEBI" id="CHEBI:29103"/>
    </ligand>
</feature>
<dbReference type="eggNOG" id="COG0063">
    <property type="taxonomic scope" value="Bacteria"/>
</dbReference>
<dbReference type="CDD" id="cd01171">
    <property type="entry name" value="YXKO-related"/>
    <property type="match status" value="1"/>
</dbReference>
<name>S6AGW9_SULDS</name>
<keyword evidence="23" id="KW-1185">Reference proteome</keyword>
<evidence type="ECO:0000256" key="8">
    <source>
        <dbReference type="ARBA" id="ARBA00022857"/>
    </source>
</evidence>
<evidence type="ECO:0000256" key="13">
    <source>
        <dbReference type="ARBA" id="ARBA00023268"/>
    </source>
</evidence>
<dbReference type="EC" id="5.1.99.6" evidence="19"/>
<dbReference type="InterPro" id="IPR004443">
    <property type="entry name" value="YjeF_N_dom"/>
</dbReference>
<feature type="binding site" evidence="18">
    <location>
        <position position="152"/>
    </location>
    <ligand>
        <name>(6S)-NADPHX</name>
        <dbReference type="ChEBI" id="CHEBI:64076"/>
    </ligand>
</feature>
<evidence type="ECO:0000313" key="23">
    <source>
        <dbReference type="Proteomes" id="UP000015559"/>
    </source>
</evidence>
<keyword evidence="6 17" id="KW-0547">Nucleotide-binding</keyword>
<dbReference type="PIRSF" id="PIRSF017184">
    <property type="entry name" value="Nnr"/>
    <property type="match status" value="1"/>
</dbReference>
<keyword evidence="22" id="KW-0418">Kinase</keyword>
<dbReference type="EC" id="4.2.1.136" evidence="19"/>
<dbReference type="KEGG" id="sdr:SCD_n01463"/>
<feature type="binding site" evidence="17">
    <location>
        <position position="309"/>
    </location>
    <ligand>
        <name>(6S)-NADPHX</name>
        <dbReference type="ChEBI" id="CHEBI:64076"/>
    </ligand>
</feature>
<comment type="catalytic activity">
    <reaction evidence="1 18 19">
        <text>(6R)-NADHX = (6S)-NADHX</text>
        <dbReference type="Rhea" id="RHEA:32215"/>
        <dbReference type="ChEBI" id="CHEBI:64074"/>
        <dbReference type="ChEBI" id="CHEBI:64075"/>
        <dbReference type="EC" id="5.1.99.6"/>
    </reaction>
</comment>
<keyword evidence="8 17" id="KW-0521">NADP</keyword>
<evidence type="ECO:0000256" key="7">
    <source>
        <dbReference type="ARBA" id="ARBA00022840"/>
    </source>
</evidence>
<dbReference type="HAMAP" id="MF_01965">
    <property type="entry name" value="NADHX_dehydratase"/>
    <property type="match status" value="1"/>
</dbReference>
<dbReference type="Pfam" id="PF03853">
    <property type="entry name" value="YjeF_N"/>
    <property type="match status" value="1"/>
</dbReference>
<dbReference type="InterPro" id="IPR030677">
    <property type="entry name" value="Nnr"/>
</dbReference>
<comment type="catalytic activity">
    <reaction evidence="2 18 19">
        <text>(6R)-NADPHX = (6S)-NADPHX</text>
        <dbReference type="Rhea" id="RHEA:32227"/>
        <dbReference type="ChEBI" id="CHEBI:64076"/>
        <dbReference type="ChEBI" id="CHEBI:64077"/>
        <dbReference type="EC" id="5.1.99.6"/>
    </reaction>
</comment>
<comment type="similarity">
    <text evidence="4 19">In the C-terminal section; belongs to the NnrD/CARKD family.</text>
</comment>
<evidence type="ECO:0000313" key="22">
    <source>
        <dbReference type="EMBL" id="BAN35286.1"/>
    </source>
</evidence>
<dbReference type="Gene3D" id="3.40.50.10260">
    <property type="entry name" value="YjeF N-terminal domain"/>
    <property type="match status" value="1"/>
</dbReference>
<reference evidence="22 23" key="1">
    <citation type="journal article" date="2012" name="Appl. Environ. Microbiol.">
        <title>Draft genome sequence of a psychrotolerant sulfur-oxidizing bacterium, Sulfuricella denitrificans skB26, and proteomic insights into cold adaptation.</title>
        <authorList>
            <person name="Watanabe T."/>
            <person name="Kojima H."/>
            <person name="Fukui M."/>
        </authorList>
    </citation>
    <scope>NUCLEOTIDE SEQUENCE [LARGE SCALE GENOMIC DNA]</scope>
    <source>
        <strain evidence="23">skB26</strain>
    </source>
</reference>
<evidence type="ECO:0000256" key="1">
    <source>
        <dbReference type="ARBA" id="ARBA00000013"/>
    </source>
</evidence>
<keyword evidence="9 18" id="KW-0630">Potassium</keyword>
<evidence type="ECO:0000256" key="10">
    <source>
        <dbReference type="ARBA" id="ARBA00023027"/>
    </source>
</evidence>
<evidence type="ECO:0000256" key="5">
    <source>
        <dbReference type="ARBA" id="ARBA00022723"/>
    </source>
</evidence>
<dbReference type="GO" id="GO:0052855">
    <property type="term" value="F:ADP-dependent NAD(P)H-hydrate dehydratase activity"/>
    <property type="evidence" value="ECO:0007669"/>
    <property type="project" value="UniProtKB-UniRule"/>
</dbReference>
<keyword evidence="22" id="KW-0808">Transferase</keyword>
<comment type="catalytic activity">
    <reaction evidence="15 17 19">
        <text>(6S)-NADHX + ADP = AMP + phosphate + NADH + H(+)</text>
        <dbReference type="Rhea" id="RHEA:32223"/>
        <dbReference type="ChEBI" id="CHEBI:15378"/>
        <dbReference type="ChEBI" id="CHEBI:43474"/>
        <dbReference type="ChEBI" id="CHEBI:57945"/>
        <dbReference type="ChEBI" id="CHEBI:64074"/>
        <dbReference type="ChEBI" id="CHEBI:456215"/>
        <dbReference type="ChEBI" id="CHEBI:456216"/>
        <dbReference type="EC" id="4.2.1.136"/>
    </reaction>
</comment>
<evidence type="ECO:0000256" key="16">
    <source>
        <dbReference type="ARBA" id="ARBA00049209"/>
    </source>
</evidence>
<comment type="cofactor">
    <cofactor evidence="17">
        <name>Mg(2+)</name>
        <dbReference type="ChEBI" id="CHEBI:18420"/>
    </cofactor>
</comment>
<evidence type="ECO:0000256" key="12">
    <source>
        <dbReference type="ARBA" id="ARBA00023239"/>
    </source>
</evidence>
<evidence type="ECO:0000256" key="9">
    <source>
        <dbReference type="ARBA" id="ARBA00022958"/>
    </source>
</evidence>
<dbReference type="SUPFAM" id="SSF64153">
    <property type="entry name" value="YjeF N-terminal domain-like"/>
    <property type="match status" value="1"/>
</dbReference>
<dbReference type="STRING" id="1163617.SCD_n01463"/>
<keyword evidence="12 17" id="KW-0456">Lyase</keyword>
<protein>
    <recommendedName>
        <fullName evidence="19">Bifunctional NAD(P)H-hydrate repair enzyme</fullName>
    </recommendedName>
    <alternativeName>
        <fullName evidence="19">Nicotinamide nucleotide repair protein</fullName>
    </alternativeName>
    <domain>
        <recommendedName>
            <fullName evidence="19">ADP-dependent (S)-NAD(P)H-hydrate dehydratase</fullName>
            <ecNumber evidence="19">4.2.1.136</ecNumber>
        </recommendedName>
        <alternativeName>
            <fullName evidence="19">ADP-dependent NAD(P)HX dehydratase</fullName>
        </alternativeName>
    </domain>
    <domain>
        <recommendedName>
            <fullName evidence="19">NAD(P)H-hydrate epimerase</fullName>
            <ecNumber evidence="19">5.1.99.6</ecNumber>
        </recommendedName>
    </domain>
</protein>
<dbReference type="PANTHER" id="PTHR12592:SF0">
    <property type="entry name" value="ATP-DEPENDENT (S)-NAD(P)H-HYDRATE DEHYDRATASE"/>
    <property type="match status" value="1"/>
</dbReference>
<evidence type="ECO:0000256" key="3">
    <source>
        <dbReference type="ARBA" id="ARBA00006001"/>
    </source>
</evidence>
<feature type="binding site" evidence="18">
    <location>
        <begin position="56"/>
        <end position="60"/>
    </location>
    <ligand>
        <name>(6S)-NADPHX</name>
        <dbReference type="ChEBI" id="CHEBI:64076"/>
    </ligand>
</feature>
<dbReference type="Gene3D" id="3.40.1190.20">
    <property type="match status" value="1"/>
</dbReference>
<dbReference type="AlphaFoldDB" id="S6AGW9"/>
<dbReference type="GO" id="GO:0046872">
    <property type="term" value="F:metal ion binding"/>
    <property type="evidence" value="ECO:0007669"/>
    <property type="project" value="UniProtKB-UniRule"/>
</dbReference>
<dbReference type="eggNOG" id="COG0062">
    <property type="taxonomic scope" value="Bacteria"/>
</dbReference>
<accession>S6AGW9</accession>
<comment type="catalytic activity">
    <reaction evidence="16 17 19">
        <text>(6S)-NADPHX + ADP = AMP + phosphate + NADPH + H(+)</text>
        <dbReference type="Rhea" id="RHEA:32235"/>
        <dbReference type="ChEBI" id="CHEBI:15378"/>
        <dbReference type="ChEBI" id="CHEBI:43474"/>
        <dbReference type="ChEBI" id="CHEBI:57783"/>
        <dbReference type="ChEBI" id="CHEBI:64076"/>
        <dbReference type="ChEBI" id="CHEBI:456215"/>
        <dbReference type="ChEBI" id="CHEBI:456216"/>
        <dbReference type="EC" id="4.2.1.136"/>
    </reaction>
</comment>
<comment type="similarity">
    <text evidence="18">Belongs to the NnrE/AIBP family.</text>
</comment>
<gene>
    <name evidence="18" type="primary">nnrE</name>
    <name evidence="17" type="synonym">nnrD</name>
    <name evidence="22" type="ORF">SCD_n01463</name>
</gene>
<evidence type="ECO:0000256" key="2">
    <source>
        <dbReference type="ARBA" id="ARBA00000909"/>
    </source>
</evidence>
<dbReference type="InterPro" id="IPR017953">
    <property type="entry name" value="Carbohydrate_kinase_pred_CS"/>
</dbReference>
<feature type="binding site" evidence="18">
    <location>
        <position position="119"/>
    </location>
    <ligand>
        <name>K(+)</name>
        <dbReference type="ChEBI" id="CHEBI:29103"/>
    </ligand>
</feature>
<feature type="binding site" evidence="17">
    <location>
        <position position="362"/>
    </location>
    <ligand>
        <name>(6S)-NADPHX</name>
        <dbReference type="ChEBI" id="CHEBI:64076"/>
    </ligand>
</feature>
<comment type="function">
    <text evidence="18">Catalyzes the epimerization of the S- and R-forms of NAD(P)HX, a damaged form of NAD(P)H that is a result of enzymatic or heat-dependent hydration. This is a prerequisite for the S-specific NAD(P)H-hydrate dehydratase to allow the repair of both epimers of NAD(P)HX.</text>
</comment>
<evidence type="ECO:0000259" key="20">
    <source>
        <dbReference type="PROSITE" id="PS51383"/>
    </source>
</evidence>
<evidence type="ECO:0000256" key="14">
    <source>
        <dbReference type="ARBA" id="ARBA00025153"/>
    </source>
</evidence>
<comment type="cofactor">
    <cofactor evidence="18 19">
        <name>K(+)</name>
        <dbReference type="ChEBI" id="CHEBI:29103"/>
    </cofactor>
    <text evidence="18 19">Binds 1 potassium ion per subunit.</text>
</comment>
<evidence type="ECO:0000256" key="11">
    <source>
        <dbReference type="ARBA" id="ARBA00023235"/>
    </source>
</evidence>
<feature type="binding site" evidence="17">
    <location>
        <position position="429"/>
    </location>
    <ligand>
        <name>(6S)-NADPHX</name>
        <dbReference type="ChEBI" id="CHEBI:64076"/>
    </ligand>
</feature>
<feature type="binding site" evidence="17">
    <location>
        <position position="252"/>
    </location>
    <ligand>
        <name>(6S)-NADPHX</name>
        <dbReference type="ChEBI" id="CHEBI:64076"/>
    </ligand>
</feature>
<feature type="binding site" evidence="18">
    <location>
        <begin position="123"/>
        <end position="129"/>
    </location>
    <ligand>
        <name>(6S)-NADPHX</name>
        <dbReference type="ChEBI" id="CHEBI:64076"/>
    </ligand>
</feature>
<organism evidence="22 23">
    <name type="scientific">Sulfuricella denitrificans (strain DSM 22764 / NBRC 105220 / skB26)</name>
    <dbReference type="NCBI Taxonomy" id="1163617"/>
    <lineage>
        <taxon>Bacteria</taxon>
        <taxon>Pseudomonadati</taxon>
        <taxon>Pseudomonadota</taxon>
        <taxon>Betaproteobacteria</taxon>
        <taxon>Nitrosomonadales</taxon>
        <taxon>Sulfuricellaceae</taxon>
        <taxon>Sulfuricella</taxon>
    </lineage>
</organism>
<dbReference type="HOGENOM" id="CLU_024853_4_3_4"/>
<dbReference type="InterPro" id="IPR000631">
    <property type="entry name" value="CARKD"/>
</dbReference>
<keyword evidence="7 17" id="KW-0067">ATP-binding</keyword>
<evidence type="ECO:0000256" key="17">
    <source>
        <dbReference type="HAMAP-Rule" id="MF_01965"/>
    </source>
</evidence>
<comment type="similarity">
    <text evidence="3 19">In the N-terminal section; belongs to the NnrE/AIBP family.</text>
</comment>
<dbReference type="RefSeq" id="WP_009205759.1">
    <property type="nucleotide sequence ID" value="NC_022357.1"/>
</dbReference>
<dbReference type="PROSITE" id="PS01050">
    <property type="entry name" value="YJEF_C_2"/>
    <property type="match status" value="1"/>
</dbReference>
<comment type="function">
    <text evidence="17">Catalyzes the dehydration of the S-form of NAD(P)HX at the expense of ADP, which is converted to AMP. Together with NAD(P)HX epimerase, which catalyzes the epimerization of the S- and R-forms, the enzyme allows the repair of both epimers of NAD(P)HX, a damaged form of NAD(P)H that is a result of enzymatic or heat-dependent hydration.</text>
</comment>
<evidence type="ECO:0000256" key="18">
    <source>
        <dbReference type="HAMAP-Rule" id="MF_01966"/>
    </source>
</evidence>